<evidence type="ECO:0000313" key="4">
    <source>
        <dbReference type="EMBL" id="KRN54721.1"/>
    </source>
</evidence>
<keyword evidence="2" id="KW-1133">Transmembrane helix</keyword>
<comment type="caution">
    <text evidence="4">The sequence shown here is derived from an EMBL/GenBank/DDBJ whole genome shotgun (WGS) entry which is preliminary data.</text>
</comment>
<dbReference type="EMBL" id="JQBS01000035">
    <property type="protein sequence ID" value="KRN54721.1"/>
    <property type="molecule type" value="Genomic_DNA"/>
</dbReference>
<evidence type="ECO:0000256" key="2">
    <source>
        <dbReference type="SAM" id="Phobius"/>
    </source>
</evidence>
<dbReference type="Proteomes" id="UP000051658">
    <property type="component" value="Unassembled WGS sequence"/>
</dbReference>
<feature type="region of interest" description="Disordered" evidence="1">
    <location>
        <begin position="368"/>
        <end position="389"/>
    </location>
</feature>
<protein>
    <recommendedName>
        <fullName evidence="3">YknX-like C-terminal permuted SH3-like domain-containing protein</fullName>
    </recommendedName>
</protein>
<feature type="transmembrane region" description="Helical" evidence="2">
    <location>
        <begin position="6"/>
        <end position="22"/>
    </location>
</feature>
<dbReference type="GeneID" id="89589298"/>
<evidence type="ECO:0000313" key="5">
    <source>
        <dbReference type="Proteomes" id="UP000051658"/>
    </source>
</evidence>
<organism evidence="4 5">
    <name type="scientific">Carnobacterium divergens DSM 20623</name>
    <dbReference type="NCBI Taxonomy" id="1449336"/>
    <lineage>
        <taxon>Bacteria</taxon>
        <taxon>Bacillati</taxon>
        <taxon>Bacillota</taxon>
        <taxon>Bacilli</taxon>
        <taxon>Lactobacillales</taxon>
        <taxon>Carnobacteriaceae</taxon>
        <taxon>Carnobacterium</taxon>
    </lineage>
</organism>
<sequence length="389" mass="42206">MKKKWIVGIVVVVVLIIGGFVVKSMMKSSTVEEAGKSAKVDDGIDYFDVPDVEQVYINGVVTPDQTESFAKNEKLGTQPEIKVNNGDIVDQGTVLFTYEDKEITQLIEEQNNTVSRNQTKRSNTIARRDKALANFNATPEEERTTSKSAIESEYTEALATIDEDIQFSTSTIANLKEKQYVNTTAKFRGQVAIPEIKDANAPILKLTSEGYYVSGKVNEKDLAKITIDQKANIQIVPTGKTVGGKITYIDNNPPETAGAEGAADATAGAEAGMSSYLVKLALDSFEGVKNGYHVQATINLSNDPIEIPTKAIQTEGDIRYVLVNDFGSVIRREIQTGEEKGKNTIVTSGLESADKVIVSSKKKVKEGDLLEGDHSEKTDAANGNVTVEN</sequence>
<dbReference type="eggNOG" id="COG0845">
    <property type="taxonomic scope" value="Bacteria"/>
</dbReference>
<evidence type="ECO:0000259" key="3">
    <source>
        <dbReference type="Pfam" id="PF25989"/>
    </source>
</evidence>
<dbReference type="RefSeq" id="WP_034568874.1">
    <property type="nucleotide sequence ID" value="NZ_JQBS01000035.1"/>
</dbReference>
<evidence type="ECO:0000256" key="1">
    <source>
        <dbReference type="SAM" id="MobiDB-lite"/>
    </source>
</evidence>
<dbReference type="Gene3D" id="2.40.30.170">
    <property type="match status" value="1"/>
</dbReference>
<dbReference type="PATRIC" id="fig|1449336.4.peg.2346"/>
<keyword evidence="2" id="KW-0812">Transmembrane</keyword>
<accession>A0A0R2HPF2</accession>
<name>A0A0R2HPF2_CARDV</name>
<keyword evidence="5" id="KW-1185">Reference proteome</keyword>
<feature type="domain" description="YknX-like C-terminal permuted SH3-like" evidence="3">
    <location>
        <begin position="305"/>
        <end position="368"/>
    </location>
</feature>
<dbReference type="GO" id="GO:0015562">
    <property type="term" value="F:efflux transmembrane transporter activity"/>
    <property type="evidence" value="ECO:0007669"/>
    <property type="project" value="TreeGrafter"/>
</dbReference>
<dbReference type="PANTHER" id="PTHR30469:SF33">
    <property type="entry name" value="SLR1207 PROTEIN"/>
    <property type="match status" value="1"/>
</dbReference>
<dbReference type="PANTHER" id="PTHR30469">
    <property type="entry name" value="MULTIDRUG RESISTANCE PROTEIN MDTA"/>
    <property type="match status" value="1"/>
</dbReference>
<proteinExistence type="predicted"/>
<reference evidence="4 5" key="1">
    <citation type="journal article" date="2015" name="Genome Announc.">
        <title>Expanding the biotechnology potential of lactobacilli through comparative genomics of 213 strains and associated genera.</title>
        <authorList>
            <person name="Sun Z."/>
            <person name="Harris H.M."/>
            <person name="McCann A."/>
            <person name="Guo C."/>
            <person name="Argimon S."/>
            <person name="Zhang W."/>
            <person name="Yang X."/>
            <person name="Jeffery I.B."/>
            <person name="Cooney J.C."/>
            <person name="Kagawa T.F."/>
            <person name="Liu W."/>
            <person name="Song Y."/>
            <person name="Salvetti E."/>
            <person name="Wrobel A."/>
            <person name="Rasinkangas P."/>
            <person name="Parkhill J."/>
            <person name="Rea M.C."/>
            <person name="O'Sullivan O."/>
            <person name="Ritari J."/>
            <person name="Douillard F.P."/>
            <person name="Paul Ross R."/>
            <person name="Yang R."/>
            <person name="Briner A.E."/>
            <person name="Felis G.E."/>
            <person name="de Vos W.M."/>
            <person name="Barrangou R."/>
            <person name="Klaenhammer T.R."/>
            <person name="Caufield P.W."/>
            <person name="Cui Y."/>
            <person name="Zhang H."/>
            <person name="O'Toole P.W."/>
        </authorList>
    </citation>
    <scope>NUCLEOTIDE SEQUENCE [LARGE SCALE GENOMIC DNA]</scope>
    <source>
        <strain evidence="4 5">DSM 20623</strain>
    </source>
</reference>
<dbReference type="AlphaFoldDB" id="A0A0R2HPF2"/>
<keyword evidence="2" id="KW-0472">Membrane</keyword>
<gene>
    <name evidence="4" type="ORF">IV74_GL002308</name>
</gene>
<feature type="compositionally biased region" description="Basic and acidic residues" evidence="1">
    <location>
        <begin position="368"/>
        <end position="379"/>
    </location>
</feature>
<dbReference type="Gene3D" id="2.40.420.20">
    <property type="match status" value="1"/>
</dbReference>
<dbReference type="InterPro" id="IPR058637">
    <property type="entry name" value="YknX-like_C"/>
</dbReference>
<dbReference type="Pfam" id="PF25989">
    <property type="entry name" value="YknX_C"/>
    <property type="match status" value="1"/>
</dbReference>
<dbReference type="GO" id="GO:1990281">
    <property type="term" value="C:efflux pump complex"/>
    <property type="evidence" value="ECO:0007669"/>
    <property type="project" value="TreeGrafter"/>
</dbReference>